<keyword evidence="3" id="KW-1185">Reference proteome</keyword>
<dbReference type="RefSeq" id="WP_146304106.1">
    <property type="nucleotide sequence ID" value="NZ_VOHS01000004.1"/>
</dbReference>
<keyword evidence="1" id="KW-0732">Signal</keyword>
<name>A0A5C6M074_9BACT</name>
<organism evidence="2 3">
    <name type="scientific">Chitinophaga pinensis</name>
    <dbReference type="NCBI Taxonomy" id="79329"/>
    <lineage>
        <taxon>Bacteria</taxon>
        <taxon>Pseudomonadati</taxon>
        <taxon>Bacteroidota</taxon>
        <taxon>Chitinophagia</taxon>
        <taxon>Chitinophagales</taxon>
        <taxon>Chitinophagaceae</taxon>
        <taxon>Chitinophaga</taxon>
    </lineage>
</organism>
<comment type="caution">
    <text evidence="2">The sequence shown here is derived from an EMBL/GenBank/DDBJ whole genome shotgun (WGS) entry which is preliminary data.</text>
</comment>
<accession>A0A5C6M074</accession>
<dbReference type="Proteomes" id="UP000318815">
    <property type="component" value="Unassembled WGS sequence"/>
</dbReference>
<proteinExistence type="predicted"/>
<dbReference type="OrthoDB" id="660074at2"/>
<evidence type="ECO:0000313" key="2">
    <source>
        <dbReference type="EMBL" id="TWW01369.1"/>
    </source>
</evidence>
<dbReference type="EMBL" id="VOHS01000004">
    <property type="protein sequence ID" value="TWW01369.1"/>
    <property type="molecule type" value="Genomic_DNA"/>
</dbReference>
<feature type="chain" id="PRO_5022674030" evidence="1">
    <location>
        <begin position="25"/>
        <end position="918"/>
    </location>
</feature>
<evidence type="ECO:0000256" key="1">
    <source>
        <dbReference type="SAM" id="SignalP"/>
    </source>
</evidence>
<dbReference type="AlphaFoldDB" id="A0A5C6M074"/>
<feature type="signal peptide" evidence="1">
    <location>
        <begin position="1"/>
        <end position="24"/>
    </location>
</feature>
<gene>
    <name evidence="2" type="ORF">FEF09_05035</name>
</gene>
<evidence type="ECO:0000313" key="3">
    <source>
        <dbReference type="Proteomes" id="UP000318815"/>
    </source>
</evidence>
<sequence>MKILNCRGGILSLCAFLLPVLAHAQQLKLGSAPTVIEKSALLDLNSDKQGLLLPRVSDYSVAPLNAAPDGMIIYYVPDKMLYIRKNGIWRKLIDETTTTTGITSVNGQTGPAVTLTTNNITESVNLYYTDARARAAFSAGTGIGIAAGGVISALNTTALWNASQLQGRNISTTAPANNYVLTWDNATSTWMPKAPAVGGSGTVTSVGLSLPSIFTVTNSPVTTSGTLTATFNNQNQRLFFASPVWSNGAPSFRALDANDIPNIDAGKITSGVLPVAQGGTGINYLGSAKDVMRVKADGSGIEWSNDYVALTSTPNFNGDVTATGNFYSVNTSLVNVGTAGTYTKVTTDAKGRVTNGTTLQDSDIPGLDASKIINGVFPIARGGLGLNYFGSAGQSIRVNSGGNGFEYYTPSASSTTITLTGDATGSGTTSIPVTLANSGVTAGTYTKVTVDAKGRVTTGAALAAGDIPAGSANYIQNISSGTQTANYAISGNGSLGGNFTLSSMTAGSVLFAGTGGLVSQKNANFFWDNSNNRLGVGVNAPGNTLDVGGTVAGTGVSGLRLRALNSATVQPYNSKVLSINNNGDVIVTQNAAASNWLITGNSGVDANNQFLGTTDDNKMVIRSNNTPLLEFGRRQTLGLTEGYTDYTDNDEMVTHLRSALQFAVPASVNFYKPKMWTNTDGNFRMKGCSAGTDYFEFGATGTNNAGGFEFIIGDDGDEPIVFKSYNYTGPTFTEIMRMQNLNVGIGLGGATPAKRLHVNANNDAIRITNLSSGTGAALVVASNGDVTKATSIDNTPIGDNTAASGTFTTLSVGTAALNLSNNNNNNINIGNNSFYRITGPNNNFTITSIAGGSDGRMITLYNATGQNMTISNENTGGGITAANRILTNSTNITTTGQGSVTLIYSGSDNRWIVTAFVP</sequence>
<protein>
    <submittedName>
        <fullName evidence="2">Uncharacterized protein</fullName>
    </submittedName>
</protein>
<reference evidence="2 3" key="1">
    <citation type="submission" date="2019-08" db="EMBL/GenBank/DDBJ databases">
        <title>Whole genome sequencing of chitin degrading bacteria Chitinophaga pinensis YS16.</title>
        <authorList>
            <person name="Singh R.P."/>
            <person name="Manchanda G."/>
            <person name="Maurya I.K."/>
            <person name="Joshi N.K."/>
            <person name="Srivastava A.K."/>
        </authorList>
    </citation>
    <scope>NUCLEOTIDE SEQUENCE [LARGE SCALE GENOMIC DNA]</scope>
    <source>
        <strain evidence="2 3">YS-16</strain>
    </source>
</reference>